<evidence type="ECO:0000256" key="3">
    <source>
        <dbReference type="ARBA" id="ARBA00022963"/>
    </source>
</evidence>
<evidence type="ECO:0000256" key="1">
    <source>
        <dbReference type="ARBA" id="ARBA00008668"/>
    </source>
</evidence>
<dbReference type="InterPro" id="IPR051058">
    <property type="entry name" value="GDSL_Est/Lipase"/>
</dbReference>
<gene>
    <name evidence="4" type="primary">VvCHDp000448_2</name>
    <name evidence="4" type="ORF">CK203_010490</name>
</gene>
<dbReference type="InterPro" id="IPR001087">
    <property type="entry name" value="GDSL"/>
</dbReference>
<sequence>MQCKIYRQRIQGKKQLLNLLLMAERWVPSLSFFLVMVVLHSADASIPAMFILGDSTADVGTNSLLPFSFIRADFPFNGIDFPSSQPTGRFSNGFNTVDFLANLTGFQISPPPFLSLVDSQSSMNKQFLKGVSFASGGSGLLDTTGQSLGVIPLGKQIQQFATVQSNLTAAIGSDETEKLLSKSLFLISTGGNDILGHFPLNGGLTKEEFIKNLSDAYDNHLKARFFLLSILMITEFIRAWARKFAIVGVPPIGYNTQCPLAKAQLRIWSMKYSLGNAYEMTMNVIDDPPAFSGEYLKWLLSILVFGFHLFEKNLPSSLALEAIAGLNPTNLLKQVQLNALLPCLKPLATVCSNRDDYLFWDLVHPTQHVSKLAAQTLYSGPPRLVSPINFSQLVEDN</sequence>
<dbReference type="EMBL" id="QGNW01000028">
    <property type="protein sequence ID" value="RVX12256.1"/>
    <property type="molecule type" value="Genomic_DNA"/>
</dbReference>
<keyword evidence="2" id="KW-0378">Hydrolase</keyword>
<protein>
    <submittedName>
        <fullName evidence="4">GDSL esterase/lipase</fullName>
    </submittedName>
</protein>
<dbReference type="GO" id="GO:0016788">
    <property type="term" value="F:hydrolase activity, acting on ester bonds"/>
    <property type="evidence" value="ECO:0007669"/>
    <property type="project" value="InterPro"/>
</dbReference>
<keyword evidence="3" id="KW-0443">Lipid metabolism</keyword>
<dbReference type="Proteomes" id="UP000288805">
    <property type="component" value="Unassembled WGS sequence"/>
</dbReference>
<organism evidence="4 5">
    <name type="scientific">Vitis vinifera</name>
    <name type="common">Grape</name>
    <dbReference type="NCBI Taxonomy" id="29760"/>
    <lineage>
        <taxon>Eukaryota</taxon>
        <taxon>Viridiplantae</taxon>
        <taxon>Streptophyta</taxon>
        <taxon>Embryophyta</taxon>
        <taxon>Tracheophyta</taxon>
        <taxon>Spermatophyta</taxon>
        <taxon>Magnoliopsida</taxon>
        <taxon>eudicotyledons</taxon>
        <taxon>Gunneridae</taxon>
        <taxon>Pentapetalae</taxon>
        <taxon>rosids</taxon>
        <taxon>Vitales</taxon>
        <taxon>Vitaceae</taxon>
        <taxon>Viteae</taxon>
        <taxon>Vitis</taxon>
    </lineage>
</organism>
<dbReference type="Pfam" id="PF00657">
    <property type="entry name" value="Lipase_GDSL"/>
    <property type="match status" value="1"/>
</dbReference>
<evidence type="ECO:0000256" key="2">
    <source>
        <dbReference type="ARBA" id="ARBA00022801"/>
    </source>
</evidence>
<dbReference type="AlphaFoldDB" id="A0A438JTH7"/>
<accession>A0A438JTH7</accession>
<keyword evidence="3" id="KW-0442">Lipid degradation</keyword>
<comment type="caution">
    <text evidence="4">The sequence shown here is derived from an EMBL/GenBank/DDBJ whole genome shotgun (WGS) entry which is preliminary data.</text>
</comment>
<name>A0A438JTH7_VITVI</name>
<reference evidence="4 5" key="1">
    <citation type="journal article" date="2018" name="PLoS Genet.">
        <title>Population sequencing reveals clonal diversity and ancestral inbreeding in the grapevine cultivar Chardonnay.</title>
        <authorList>
            <person name="Roach M.J."/>
            <person name="Johnson D.L."/>
            <person name="Bohlmann J."/>
            <person name="van Vuuren H.J."/>
            <person name="Jones S.J."/>
            <person name="Pretorius I.S."/>
            <person name="Schmidt S.A."/>
            <person name="Borneman A.R."/>
        </authorList>
    </citation>
    <scope>NUCLEOTIDE SEQUENCE [LARGE SCALE GENOMIC DNA]</scope>
    <source>
        <strain evidence="5">cv. Chardonnay</strain>
        <tissue evidence="4">Leaf</tissue>
    </source>
</reference>
<dbReference type="InterPro" id="IPR036514">
    <property type="entry name" value="SGNH_hydro_sf"/>
</dbReference>
<dbReference type="PANTHER" id="PTHR45648:SF17">
    <property type="entry name" value="GDSL ESTERASE_LIPASE"/>
    <property type="match status" value="1"/>
</dbReference>
<dbReference type="GO" id="GO:0016042">
    <property type="term" value="P:lipid catabolic process"/>
    <property type="evidence" value="ECO:0007669"/>
    <property type="project" value="UniProtKB-KW"/>
</dbReference>
<evidence type="ECO:0000313" key="4">
    <source>
        <dbReference type="EMBL" id="RVX12256.1"/>
    </source>
</evidence>
<evidence type="ECO:0000313" key="5">
    <source>
        <dbReference type="Proteomes" id="UP000288805"/>
    </source>
</evidence>
<dbReference type="Gene3D" id="3.40.50.1110">
    <property type="entry name" value="SGNH hydrolase"/>
    <property type="match status" value="1"/>
</dbReference>
<comment type="similarity">
    <text evidence="1">Belongs to the 'GDSL' lipolytic enzyme family.</text>
</comment>
<dbReference type="PANTHER" id="PTHR45648">
    <property type="entry name" value="GDSL LIPASE/ACYLHYDROLASE FAMILY PROTEIN (AFU_ORTHOLOGUE AFUA_4G14700)"/>
    <property type="match status" value="1"/>
</dbReference>
<proteinExistence type="inferred from homology"/>